<dbReference type="PANTHER" id="PTHR44051:SF9">
    <property type="entry name" value="GLUTATHIONE S-TRANSFERASE 1"/>
    <property type="match status" value="1"/>
</dbReference>
<dbReference type="InterPro" id="IPR040079">
    <property type="entry name" value="Glutathione_S-Trfase"/>
</dbReference>
<keyword evidence="5" id="KW-1185">Reference proteome</keyword>
<dbReference type="SUPFAM" id="SSF47616">
    <property type="entry name" value="GST C-terminal domain-like"/>
    <property type="match status" value="1"/>
</dbReference>
<protein>
    <submittedName>
        <fullName evidence="4">Glutathione S-transferase 3</fullName>
    </submittedName>
</protein>
<evidence type="ECO:0000256" key="1">
    <source>
        <dbReference type="ARBA" id="ARBA00007409"/>
    </source>
</evidence>
<dbReference type="SFLD" id="SFLDS00019">
    <property type="entry name" value="Glutathione_Transferase_(cytos"/>
    <property type="match status" value="1"/>
</dbReference>
<dbReference type="Gene3D" id="1.20.1050.10">
    <property type="match status" value="1"/>
</dbReference>
<dbReference type="PROSITE" id="PS50405">
    <property type="entry name" value="GST_CTER"/>
    <property type="match status" value="1"/>
</dbReference>
<comment type="caution">
    <text evidence="4">The sequence shown here is derived from an EMBL/GenBank/DDBJ whole genome shotgun (WGS) entry which is preliminary data.</text>
</comment>
<dbReference type="InterPro" id="IPR004046">
    <property type="entry name" value="GST_C"/>
</dbReference>
<evidence type="ECO:0000259" key="3">
    <source>
        <dbReference type="PROSITE" id="PS50405"/>
    </source>
</evidence>
<dbReference type="InterPro" id="IPR036282">
    <property type="entry name" value="Glutathione-S-Trfase_C_sf"/>
</dbReference>
<dbReference type="InterPro" id="IPR036249">
    <property type="entry name" value="Thioredoxin-like_sf"/>
</dbReference>
<dbReference type="SUPFAM" id="SSF52833">
    <property type="entry name" value="Thioredoxin-like"/>
    <property type="match status" value="1"/>
</dbReference>
<dbReference type="InterPro" id="IPR010987">
    <property type="entry name" value="Glutathione-S-Trfase_C-like"/>
</dbReference>
<evidence type="ECO:0000313" key="4">
    <source>
        <dbReference type="EMBL" id="TDZ36760.1"/>
    </source>
</evidence>
<accession>A0A4R8QFZ6</accession>
<dbReference type="EMBL" id="QAPF01003228">
    <property type="protein sequence ID" value="TDZ36760.1"/>
    <property type="molecule type" value="Genomic_DNA"/>
</dbReference>
<name>A0A4R8QFZ6_9PEZI</name>
<evidence type="ECO:0000313" key="5">
    <source>
        <dbReference type="Proteomes" id="UP000295604"/>
    </source>
</evidence>
<dbReference type="InterPro" id="IPR004045">
    <property type="entry name" value="Glutathione_S-Trfase_N"/>
</dbReference>
<dbReference type="Gene3D" id="3.40.30.10">
    <property type="entry name" value="Glutaredoxin"/>
    <property type="match status" value="1"/>
</dbReference>
<dbReference type="AlphaFoldDB" id="A0A4R8QFZ6"/>
<keyword evidence="4" id="KW-0808">Transferase</keyword>
<dbReference type="PROSITE" id="PS50404">
    <property type="entry name" value="GST_NTER"/>
    <property type="match status" value="1"/>
</dbReference>
<dbReference type="PANTHER" id="PTHR44051">
    <property type="entry name" value="GLUTATHIONE S-TRANSFERASE-RELATED"/>
    <property type="match status" value="1"/>
</dbReference>
<evidence type="ECO:0000259" key="2">
    <source>
        <dbReference type="PROSITE" id="PS50404"/>
    </source>
</evidence>
<dbReference type="Proteomes" id="UP000295604">
    <property type="component" value="Unassembled WGS sequence"/>
</dbReference>
<reference evidence="4 5" key="1">
    <citation type="submission" date="2018-11" db="EMBL/GenBank/DDBJ databases">
        <title>Genome sequence and assembly of Colletotrichum sidae.</title>
        <authorList>
            <person name="Gan P."/>
            <person name="Shirasu K."/>
        </authorList>
    </citation>
    <scope>NUCLEOTIDE SEQUENCE [LARGE SCALE GENOMIC DNA]</scope>
    <source>
        <strain evidence="4 5">CBS 518.97</strain>
    </source>
</reference>
<dbReference type="GO" id="GO:0016740">
    <property type="term" value="F:transferase activity"/>
    <property type="evidence" value="ECO:0007669"/>
    <property type="project" value="UniProtKB-KW"/>
</dbReference>
<feature type="domain" description="GST N-terminal" evidence="2">
    <location>
        <begin position="1"/>
        <end position="107"/>
    </location>
</feature>
<feature type="domain" description="GST C-terminal" evidence="3">
    <location>
        <begin position="120"/>
        <end position="244"/>
    </location>
</feature>
<sequence>MSIEVFHLHLSQSERLVWLLEELQVPYKLTVFERDPVTGLAPQGLKDIVSASFYPVALATPVNPPPPTQNPAGTAPYFRDATVSPPVEIYESGAIVEYILTVHGQPKIGSGAPRLRRTPDDNDYAAYLEWFHFANGTLQPALIRSMSLLFAGAYETPFGKRMEEKIHSILKLVDDRLANNKWLAGEELSAADIMTVFSLTTMRGFYPVLDLSQHKNILRYLQDVADRPAYREALKKGDKGMAPLIGPKVDAFTQFESMGPLFRSLKD</sequence>
<dbReference type="Pfam" id="PF00043">
    <property type="entry name" value="GST_C"/>
    <property type="match status" value="1"/>
</dbReference>
<proteinExistence type="inferred from homology"/>
<comment type="similarity">
    <text evidence="1">Belongs to the GST superfamily.</text>
</comment>
<organism evidence="4 5">
    <name type="scientific">Colletotrichum sidae</name>
    <dbReference type="NCBI Taxonomy" id="1347389"/>
    <lineage>
        <taxon>Eukaryota</taxon>
        <taxon>Fungi</taxon>
        <taxon>Dikarya</taxon>
        <taxon>Ascomycota</taxon>
        <taxon>Pezizomycotina</taxon>
        <taxon>Sordariomycetes</taxon>
        <taxon>Hypocreomycetidae</taxon>
        <taxon>Glomerellales</taxon>
        <taxon>Glomerellaceae</taxon>
        <taxon>Colletotrichum</taxon>
        <taxon>Colletotrichum orbiculare species complex</taxon>
    </lineage>
</organism>
<gene>
    <name evidence="4" type="primary">gst3</name>
    <name evidence="4" type="ORF">C8034_v007137</name>
</gene>